<evidence type="ECO:0000313" key="1">
    <source>
        <dbReference type="EMBL" id="KAJ7987001.1"/>
    </source>
</evidence>
<dbReference type="EMBL" id="CM055760">
    <property type="protein sequence ID" value="KAJ7987001.1"/>
    <property type="molecule type" value="Genomic_DNA"/>
</dbReference>
<reference evidence="1" key="1">
    <citation type="submission" date="2021-05" db="EMBL/GenBank/DDBJ databases">
        <authorList>
            <person name="Pan Q."/>
            <person name="Jouanno E."/>
            <person name="Zahm M."/>
            <person name="Klopp C."/>
            <person name="Cabau C."/>
            <person name="Louis A."/>
            <person name="Berthelot C."/>
            <person name="Parey E."/>
            <person name="Roest Crollius H."/>
            <person name="Montfort J."/>
            <person name="Robinson-Rechavi M."/>
            <person name="Bouchez O."/>
            <person name="Lampietro C."/>
            <person name="Lopez Roques C."/>
            <person name="Donnadieu C."/>
            <person name="Postlethwait J."/>
            <person name="Bobe J."/>
            <person name="Dillon D."/>
            <person name="Chandos A."/>
            <person name="von Hippel F."/>
            <person name="Guiguen Y."/>
        </authorList>
    </citation>
    <scope>NUCLEOTIDE SEQUENCE</scope>
    <source>
        <strain evidence="1">YG-Jan2019</strain>
    </source>
</reference>
<protein>
    <submittedName>
        <fullName evidence="1">Uncharacterized protein</fullName>
    </submittedName>
</protein>
<dbReference type="Proteomes" id="UP001157502">
    <property type="component" value="Chromosome 33"/>
</dbReference>
<organism evidence="1 2">
    <name type="scientific">Dallia pectoralis</name>
    <name type="common">Alaska blackfish</name>
    <dbReference type="NCBI Taxonomy" id="75939"/>
    <lineage>
        <taxon>Eukaryota</taxon>
        <taxon>Metazoa</taxon>
        <taxon>Chordata</taxon>
        <taxon>Craniata</taxon>
        <taxon>Vertebrata</taxon>
        <taxon>Euteleostomi</taxon>
        <taxon>Actinopterygii</taxon>
        <taxon>Neopterygii</taxon>
        <taxon>Teleostei</taxon>
        <taxon>Protacanthopterygii</taxon>
        <taxon>Esociformes</taxon>
        <taxon>Umbridae</taxon>
        <taxon>Dallia</taxon>
    </lineage>
</organism>
<sequence>MTSRVSRMGLYLLPTSKLLSNLPSHLSIRRAPVVRTVVETKCGGHRFPNRMKSDPRQMRQWYDLPHRQYPIVPHRQTWIEHLPQSRKSEERLVSADVLAPVLLARLFHVHLVNGLEVAPDMNLPLAASDVHYVKTVL</sequence>
<name>A0ACC2F6N2_DALPE</name>
<gene>
    <name evidence="1" type="ORF">DPEC_G00334230</name>
</gene>
<comment type="caution">
    <text evidence="1">The sequence shown here is derived from an EMBL/GenBank/DDBJ whole genome shotgun (WGS) entry which is preliminary data.</text>
</comment>
<accession>A0ACC2F6N2</accession>
<keyword evidence="2" id="KW-1185">Reference proteome</keyword>
<proteinExistence type="predicted"/>
<evidence type="ECO:0000313" key="2">
    <source>
        <dbReference type="Proteomes" id="UP001157502"/>
    </source>
</evidence>